<sequence length="210" mass="24763">MNINRRYFLPAIQRPYVWDSGQIVRLFDSLMKGFPISSFLFWDVDAENKHNWQTYRFAENFRQGEIHNDHANLHGLDATLVLDGQQRLTSLLIGLRGSLTEKVKHRRSSSADAWRTKKLYLDLLVEPGDVFDEDDEEHDEEIFAFEFRETAPAQLPGQLWIRVGEILEYRDEAAFATYKERTLKLLRLDAPKAERDIATRNLDRLHRMVW</sequence>
<protein>
    <recommendedName>
        <fullName evidence="1">GmrSD restriction endonucleases N-terminal domain-containing protein</fullName>
    </recommendedName>
</protein>
<evidence type="ECO:0000313" key="3">
    <source>
        <dbReference type="Proteomes" id="UP000535501"/>
    </source>
</evidence>
<reference evidence="2 3" key="1">
    <citation type="submission" date="2020-08" db="EMBL/GenBank/DDBJ databases">
        <title>Genomic Encyclopedia of Type Strains, Phase IV (KMG-IV): sequencing the most valuable type-strain genomes for metagenomic binning, comparative biology and taxonomic classification.</title>
        <authorList>
            <person name="Goeker M."/>
        </authorList>
    </citation>
    <scope>NUCLEOTIDE SEQUENCE [LARGE SCALE GENOMIC DNA]</scope>
    <source>
        <strain evidence="2 3">DSM 102134</strain>
    </source>
</reference>
<accession>A0A7X0DEV2</accession>
<dbReference type="Proteomes" id="UP000535501">
    <property type="component" value="Unassembled WGS sequence"/>
</dbReference>
<comment type="caution">
    <text evidence="2">The sequence shown here is derived from an EMBL/GenBank/DDBJ whole genome shotgun (WGS) entry which is preliminary data.</text>
</comment>
<evidence type="ECO:0000313" key="2">
    <source>
        <dbReference type="EMBL" id="MBB6182388.1"/>
    </source>
</evidence>
<dbReference type="Pfam" id="PF03235">
    <property type="entry name" value="GmrSD_N"/>
    <property type="match status" value="1"/>
</dbReference>
<dbReference type="RefSeq" id="WP_172977821.1">
    <property type="nucleotide sequence ID" value="NZ_JACHEJ010000029.1"/>
</dbReference>
<dbReference type="PANTHER" id="PTHR37292:SF2">
    <property type="entry name" value="DUF262 DOMAIN-CONTAINING PROTEIN"/>
    <property type="match status" value="1"/>
</dbReference>
<dbReference type="PANTHER" id="PTHR37292">
    <property type="entry name" value="VNG6097C"/>
    <property type="match status" value="1"/>
</dbReference>
<evidence type="ECO:0000259" key="1">
    <source>
        <dbReference type="Pfam" id="PF03235"/>
    </source>
</evidence>
<dbReference type="InterPro" id="IPR004919">
    <property type="entry name" value="GmrSD_N"/>
</dbReference>
<name>A0A7X0DEV2_9HYPH</name>
<gene>
    <name evidence="2" type="ORF">HNQ75_004377</name>
</gene>
<keyword evidence="3" id="KW-1185">Reference proteome</keyword>
<proteinExistence type="predicted"/>
<dbReference type="EMBL" id="JACHEJ010000029">
    <property type="protein sequence ID" value="MBB6182388.1"/>
    <property type="molecule type" value="Genomic_DNA"/>
</dbReference>
<organism evidence="2 3">
    <name type="scientific">Pseudorhizobium flavum</name>
    <dbReference type="NCBI Taxonomy" id="1335061"/>
    <lineage>
        <taxon>Bacteria</taxon>
        <taxon>Pseudomonadati</taxon>
        <taxon>Pseudomonadota</taxon>
        <taxon>Alphaproteobacteria</taxon>
        <taxon>Hyphomicrobiales</taxon>
        <taxon>Rhizobiaceae</taxon>
        <taxon>Rhizobium/Agrobacterium group</taxon>
        <taxon>Pseudorhizobium</taxon>
    </lineage>
</organism>
<dbReference type="AlphaFoldDB" id="A0A7X0DEV2"/>
<feature type="domain" description="GmrSD restriction endonucleases N-terminal" evidence="1">
    <location>
        <begin position="4"/>
        <end position="133"/>
    </location>
</feature>